<dbReference type="FunFam" id="2.60.120.260:FF:000065">
    <property type="entry name" value="Beta-galactosidase A"/>
    <property type="match status" value="1"/>
</dbReference>
<reference evidence="12" key="1">
    <citation type="submission" date="2020-05" db="EMBL/GenBank/DDBJ databases">
        <title>Mycena genomes resolve the evolution of fungal bioluminescence.</title>
        <authorList>
            <person name="Tsai I.J."/>
        </authorList>
    </citation>
    <scope>NUCLEOTIDE SEQUENCE</scope>
    <source>
        <strain evidence="12">160909Yilan</strain>
    </source>
</reference>
<keyword evidence="7 8" id="KW-0326">Glycosidase</keyword>
<dbReference type="InterPro" id="IPR036833">
    <property type="entry name" value="BetaGal_dom3_sf"/>
</dbReference>
<dbReference type="Gene3D" id="2.60.390.10">
    <property type="entry name" value="Beta-galactosidase, domain 3"/>
    <property type="match status" value="1"/>
</dbReference>
<dbReference type="Pfam" id="PF01301">
    <property type="entry name" value="Glyco_hydro_35"/>
    <property type="match status" value="1"/>
</dbReference>
<keyword evidence="4 10" id="KW-0732">Signal</keyword>
<dbReference type="AlphaFoldDB" id="A0A8H7D193"/>
<dbReference type="OrthoDB" id="1657402at2759"/>
<dbReference type="Gene3D" id="2.102.20.10">
    <property type="entry name" value="Beta-galactosidase, domain 2"/>
    <property type="match status" value="1"/>
</dbReference>
<evidence type="ECO:0000256" key="1">
    <source>
        <dbReference type="ARBA" id="ARBA00001412"/>
    </source>
</evidence>
<dbReference type="Proteomes" id="UP000623467">
    <property type="component" value="Unassembled WGS sequence"/>
</dbReference>
<evidence type="ECO:0000256" key="3">
    <source>
        <dbReference type="ARBA" id="ARBA00012756"/>
    </source>
</evidence>
<dbReference type="GO" id="GO:0005975">
    <property type="term" value="P:carbohydrate metabolic process"/>
    <property type="evidence" value="ECO:0007669"/>
    <property type="project" value="InterPro"/>
</dbReference>
<evidence type="ECO:0000256" key="10">
    <source>
        <dbReference type="SAM" id="SignalP"/>
    </source>
</evidence>
<dbReference type="PRINTS" id="PR00742">
    <property type="entry name" value="GLHYDRLASE35"/>
</dbReference>
<comment type="caution">
    <text evidence="12">The sequence shown here is derived from an EMBL/GenBank/DDBJ whole genome shotgun (WGS) entry which is preliminary data.</text>
</comment>
<dbReference type="InterPro" id="IPR001944">
    <property type="entry name" value="Glycoside_Hdrlase_35"/>
</dbReference>
<feature type="chain" id="PRO_5034712306" description="Beta-galactosidase" evidence="10">
    <location>
        <begin position="19"/>
        <end position="1037"/>
    </location>
</feature>
<dbReference type="GO" id="GO:0004565">
    <property type="term" value="F:beta-galactosidase activity"/>
    <property type="evidence" value="ECO:0007669"/>
    <property type="project" value="UniProtKB-EC"/>
</dbReference>
<dbReference type="Pfam" id="PF13363">
    <property type="entry name" value="BetaGal_dom3"/>
    <property type="match status" value="1"/>
</dbReference>
<dbReference type="Gene3D" id="2.60.120.260">
    <property type="entry name" value="Galactose-binding domain-like"/>
    <property type="match status" value="2"/>
</dbReference>
<dbReference type="SUPFAM" id="SSF51011">
    <property type="entry name" value="Glycosyl hydrolase domain"/>
    <property type="match status" value="1"/>
</dbReference>
<evidence type="ECO:0000259" key="11">
    <source>
        <dbReference type="SMART" id="SM01029"/>
    </source>
</evidence>
<dbReference type="SUPFAM" id="SSF117100">
    <property type="entry name" value="Beta-galactosidase LacA, domain 3"/>
    <property type="match status" value="1"/>
</dbReference>
<gene>
    <name evidence="12" type="ORF">MSAN_01417300</name>
</gene>
<comment type="catalytic activity">
    <reaction evidence="1 8">
        <text>Hydrolysis of terminal non-reducing beta-D-galactose residues in beta-D-galactosides.</text>
        <dbReference type="EC" id="3.2.1.23"/>
    </reaction>
</comment>
<evidence type="ECO:0000256" key="9">
    <source>
        <dbReference type="RuleBase" id="RU003679"/>
    </source>
</evidence>
<dbReference type="InterPro" id="IPR008979">
    <property type="entry name" value="Galactose-bd-like_sf"/>
</dbReference>
<dbReference type="InterPro" id="IPR031330">
    <property type="entry name" value="Gly_Hdrlase_35_cat"/>
</dbReference>
<comment type="similarity">
    <text evidence="2 9">Belongs to the glycosyl hydrolase 35 family.</text>
</comment>
<accession>A0A8H7D193</accession>
<dbReference type="InterPro" id="IPR025972">
    <property type="entry name" value="BetaGal_dom3"/>
</dbReference>
<evidence type="ECO:0000256" key="4">
    <source>
        <dbReference type="ARBA" id="ARBA00022729"/>
    </source>
</evidence>
<feature type="signal peptide" evidence="10">
    <location>
        <begin position="1"/>
        <end position="18"/>
    </location>
</feature>
<keyword evidence="6" id="KW-0325">Glycoprotein</keyword>
<dbReference type="PANTHER" id="PTHR23421">
    <property type="entry name" value="BETA-GALACTOSIDASE RELATED"/>
    <property type="match status" value="1"/>
</dbReference>
<proteinExistence type="inferred from homology"/>
<dbReference type="Pfam" id="PF13364">
    <property type="entry name" value="BetaGal_ABD2"/>
    <property type="match status" value="2"/>
</dbReference>
<dbReference type="InterPro" id="IPR025300">
    <property type="entry name" value="BetaGal_jelly_roll_dom"/>
</dbReference>
<evidence type="ECO:0000256" key="7">
    <source>
        <dbReference type="ARBA" id="ARBA00023295"/>
    </source>
</evidence>
<evidence type="ECO:0000256" key="5">
    <source>
        <dbReference type="ARBA" id="ARBA00022801"/>
    </source>
</evidence>
<keyword evidence="5 8" id="KW-0378">Hydrolase</keyword>
<dbReference type="Gene3D" id="3.20.20.80">
    <property type="entry name" value="Glycosidases"/>
    <property type="match status" value="1"/>
</dbReference>
<evidence type="ECO:0000256" key="2">
    <source>
        <dbReference type="ARBA" id="ARBA00009809"/>
    </source>
</evidence>
<feature type="domain" description="Beta-galactosidase" evidence="11">
    <location>
        <begin position="404"/>
        <end position="605"/>
    </location>
</feature>
<organism evidence="12 13">
    <name type="scientific">Mycena sanguinolenta</name>
    <dbReference type="NCBI Taxonomy" id="230812"/>
    <lineage>
        <taxon>Eukaryota</taxon>
        <taxon>Fungi</taxon>
        <taxon>Dikarya</taxon>
        <taxon>Basidiomycota</taxon>
        <taxon>Agaricomycotina</taxon>
        <taxon>Agaricomycetes</taxon>
        <taxon>Agaricomycetidae</taxon>
        <taxon>Agaricales</taxon>
        <taxon>Marasmiineae</taxon>
        <taxon>Mycenaceae</taxon>
        <taxon>Mycena</taxon>
    </lineage>
</organism>
<dbReference type="EC" id="3.2.1.23" evidence="3 8"/>
<evidence type="ECO:0000313" key="12">
    <source>
        <dbReference type="EMBL" id="KAF7355018.1"/>
    </source>
</evidence>
<dbReference type="SUPFAM" id="SSF49785">
    <property type="entry name" value="Galactose-binding domain-like"/>
    <property type="match status" value="2"/>
</dbReference>
<dbReference type="InterPro" id="IPR018954">
    <property type="entry name" value="Betagal_dom2"/>
</dbReference>
<dbReference type="InterPro" id="IPR037110">
    <property type="entry name" value="Betagal_dom2_sf"/>
</dbReference>
<dbReference type="InterPro" id="IPR017853">
    <property type="entry name" value="GH"/>
</dbReference>
<dbReference type="SUPFAM" id="SSF51445">
    <property type="entry name" value="(Trans)glycosidases"/>
    <property type="match status" value="1"/>
</dbReference>
<evidence type="ECO:0000313" key="13">
    <source>
        <dbReference type="Proteomes" id="UP000623467"/>
    </source>
</evidence>
<dbReference type="SMART" id="SM01029">
    <property type="entry name" value="BetaGal_dom2"/>
    <property type="match status" value="1"/>
</dbReference>
<dbReference type="Pfam" id="PF10435">
    <property type="entry name" value="BetaGal_dom2"/>
    <property type="match status" value="1"/>
</dbReference>
<sequence>MLLTPISVLLLCAFSALARSLSRGRGLRFNPRQTDSDGFQNIVTWDEHSLFINGSRVNLFSGEVHPYRHHALSKSTSRRIPKNQVRPSMVYFMCRWRHIINFRSLGFNAISAYFFWGIHEPKRGEISFEGFRDLQPFFDAAMEAGLYVIARPGPYINAETTGGGFPGWGTYTPGLWRTSNTSYVEAFSGYVKAIGAQIAKNQITNGGPVILVQTENEYSGFQAPYTEDFTYESELKAVLRSVGVTVPLTVNDAWPGGHFLNTDIYGYDSYPNGFNCAEPDEWVSTAVDAIEYFWGAHLQYSPQSPNAVFEFQGGAFDPWGGAGYEGCSQLLGPEFERVFYKAMFGMSTTMINFYMLYGGTNWGGIAHPGKAISQGSAIAEDRTLREKYYELKLQANFRSVSPAFLTSNPMNLFANQGSFTGNQALKTTQVLDVVGNKTGFYIVRQTDVSSTAVQTYNLTLSTSIGTLTIPTLGGSLALDGKDTKIHVVDYAAGSTTVLYSTGEILTWATVDQRDVILIYGNAGELHETAFKFTSAVPEATVVSGTATIKSKVLAGNNVALQYQTTGQTVVQVGNILLYILGMSSISTVASAKCRSVPDRATAYQFWVLHPPSAGTFAQFNTLNPIIIKGGYLLRSVSTSSGTLEFTGDLNNTTPVSFEIIAPVAFESATFNGVPLKLTKTRYGTLTAQKTATLPTVTLPNLEALSWKTADSLPEIQPQYSDALWTVADHKTTVNPTPANTTVVLYAGDYGFHTGNILWRAHFSATGKEEGFAVALQGGSAFGFSVWLDATFLGSWEGDAVTSVFNGSFPFAKALGKGSAHVLTILQDHMGNEENWWAAGDDFKTPRGILSYSFPGSATTTVSEWKVAGNLGGESYIDDSRGPLNEGGLFAERQGWHLPGFDDAAWTVGAPTQGIAHAGVAFYRTSFTLSIPPGVDYPLALVLTNSTTNPHFRAQLYVNGWQFGKYVNHIGPQTSFPVPQGILNYNGVNTLGVSLWAADAAGARLDSLALKLTAKVESSMAPVVNQPAASWVKRPGAF</sequence>
<dbReference type="PROSITE" id="PS01182">
    <property type="entry name" value="GLYCOSYL_HYDROL_F35"/>
    <property type="match status" value="1"/>
</dbReference>
<dbReference type="InterPro" id="IPR019801">
    <property type="entry name" value="Glyco_hydro_35_CS"/>
</dbReference>
<evidence type="ECO:0000256" key="6">
    <source>
        <dbReference type="ARBA" id="ARBA00023180"/>
    </source>
</evidence>
<name>A0A8H7D193_9AGAR</name>
<keyword evidence="13" id="KW-1185">Reference proteome</keyword>
<dbReference type="EMBL" id="JACAZH010000011">
    <property type="protein sequence ID" value="KAF7355018.1"/>
    <property type="molecule type" value="Genomic_DNA"/>
</dbReference>
<protein>
    <recommendedName>
        <fullName evidence="3 8">Beta-galactosidase</fullName>
        <ecNumber evidence="3 8">3.2.1.23</ecNumber>
    </recommendedName>
</protein>
<evidence type="ECO:0000256" key="8">
    <source>
        <dbReference type="RuleBase" id="RU000675"/>
    </source>
</evidence>